<accession>A0A8J5EZC8</accession>
<gene>
    <name evidence="2" type="ORF">ZIOFF_061263</name>
</gene>
<proteinExistence type="predicted"/>
<feature type="region of interest" description="Disordered" evidence="1">
    <location>
        <begin position="17"/>
        <end position="46"/>
    </location>
</feature>
<keyword evidence="3" id="KW-1185">Reference proteome</keyword>
<dbReference type="EMBL" id="JACMSC010000017">
    <property type="protein sequence ID" value="KAG6477831.1"/>
    <property type="molecule type" value="Genomic_DNA"/>
</dbReference>
<dbReference type="AlphaFoldDB" id="A0A8J5EZC8"/>
<comment type="caution">
    <text evidence="2">The sequence shown here is derived from an EMBL/GenBank/DDBJ whole genome shotgun (WGS) entry which is preliminary data.</text>
</comment>
<evidence type="ECO:0000313" key="2">
    <source>
        <dbReference type="EMBL" id="KAG6477831.1"/>
    </source>
</evidence>
<dbReference type="Proteomes" id="UP000734854">
    <property type="component" value="Unassembled WGS sequence"/>
</dbReference>
<evidence type="ECO:0000313" key="3">
    <source>
        <dbReference type="Proteomes" id="UP000734854"/>
    </source>
</evidence>
<organism evidence="2 3">
    <name type="scientific">Zingiber officinale</name>
    <name type="common">Ginger</name>
    <name type="synonym">Amomum zingiber</name>
    <dbReference type="NCBI Taxonomy" id="94328"/>
    <lineage>
        <taxon>Eukaryota</taxon>
        <taxon>Viridiplantae</taxon>
        <taxon>Streptophyta</taxon>
        <taxon>Embryophyta</taxon>
        <taxon>Tracheophyta</taxon>
        <taxon>Spermatophyta</taxon>
        <taxon>Magnoliopsida</taxon>
        <taxon>Liliopsida</taxon>
        <taxon>Zingiberales</taxon>
        <taxon>Zingiberaceae</taxon>
        <taxon>Zingiber</taxon>
    </lineage>
</organism>
<evidence type="ECO:0000256" key="1">
    <source>
        <dbReference type="SAM" id="MobiDB-lite"/>
    </source>
</evidence>
<protein>
    <submittedName>
        <fullName evidence="2">Uncharacterized protein</fullName>
    </submittedName>
</protein>
<sequence>MPPRVTINLIRQLPPAGLRQRARSGNLAASGGEFPAKEGTQEATQGDGLQATIPLKEQAAEELNCIILNNSATIPKC</sequence>
<name>A0A8J5EZC8_ZINOF</name>
<reference evidence="2 3" key="1">
    <citation type="submission" date="2020-08" db="EMBL/GenBank/DDBJ databases">
        <title>Plant Genome Project.</title>
        <authorList>
            <person name="Zhang R.-G."/>
        </authorList>
    </citation>
    <scope>NUCLEOTIDE SEQUENCE [LARGE SCALE GENOMIC DNA]</scope>
    <source>
        <tissue evidence="2">Rhizome</tissue>
    </source>
</reference>